<keyword evidence="2" id="KW-1133">Transmembrane helix</keyword>
<reference evidence="3 4" key="1">
    <citation type="submission" date="2018-05" db="EMBL/GenBank/DDBJ databases">
        <title>Genomic Encyclopedia of Type Strains, Phase IV (KMG-IV): sequencing the most valuable type-strain genomes for metagenomic binning, comparative biology and taxonomic classification.</title>
        <authorList>
            <person name="Goeker M."/>
        </authorList>
    </citation>
    <scope>NUCLEOTIDE SEQUENCE [LARGE SCALE GENOMIC DNA]</scope>
    <source>
        <strain evidence="3 4">DSM 19579</strain>
    </source>
</reference>
<keyword evidence="4" id="KW-1185">Reference proteome</keyword>
<comment type="caution">
    <text evidence="3">The sequence shown here is derived from an EMBL/GenBank/DDBJ whole genome shotgun (WGS) entry which is preliminary data.</text>
</comment>
<keyword evidence="2" id="KW-0472">Membrane</keyword>
<accession>A0A317PXB1</accession>
<proteinExistence type="predicted"/>
<sequence length="68" mass="8174">MLVAHIIYWKEKTMWQTWTIIGLLAICVIYNWVENKYHKRNHATGDKNKDVSVSQYRANNPEKVNKQR</sequence>
<protein>
    <submittedName>
        <fullName evidence="3">Uncharacterized protein</fullName>
    </submittedName>
</protein>
<evidence type="ECO:0000313" key="3">
    <source>
        <dbReference type="EMBL" id="PWW07811.1"/>
    </source>
</evidence>
<evidence type="ECO:0000256" key="1">
    <source>
        <dbReference type="SAM" id="MobiDB-lite"/>
    </source>
</evidence>
<evidence type="ECO:0000313" key="4">
    <source>
        <dbReference type="Proteomes" id="UP000246744"/>
    </source>
</evidence>
<dbReference type="Proteomes" id="UP000246744">
    <property type="component" value="Unassembled WGS sequence"/>
</dbReference>
<organism evidence="3 4">
    <name type="scientific">Mangrovibacter plantisponsor</name>
    <dbReference type="NCBI Taxonomy" id="451513"/>
    <lineage>
        <taxon>Bacteria</taxon>
        <taxon>Pseudomonadati</taxon>
        <taxon>Pseudomonadota</taxon>
        <taxon>Gammaproteobacteria</taxon>
        <taxon>Enterobacterales</taxon>
        <taxon>Enterobacteriaceae</taxon>
        <taxon>Mangrovibacter</taxon>
    </lineage>
</organism>
<feature type="transmembrane region" description="Helical" evidence="2">
    <location>
        <begin position="15"/>
        <end position="33"/>
    </location>
</feature>
<feature type="region of interest" description="Disordered" evidence="1">
    <location>
        <begin position="42"/>
        <end position="68"/>
    </location>
</feature>
<keyword evidence="2" id="KW-0812">Transmembrane</keyword>
<name>A0A317PXB1_9ENTR</name>
<dbReference type="AlphaFoldDB" id="A0A317PXB1"/>
<dbReference type="EMBL" id="QGTS01000008">
    <property type="protein sequence ID" value="PWW07811.1"/>
    <property type="molecule type" value="Genomic_DNA"/>
</dbReference>
<gene>
    <name evidence="3" type="ORF">DES37_108239</name>
</gene>
<evidence type="ECO:0000256" key="2">
    <source>
        <dbReference type="SAM" id="Phobius"/>
    </source>
</evidence>